<protein>
    <submittedName>
        <fullName evidence="3">DUF262 domain-containing protein</fullName>
    </submittedName>
</protein>
<evidence type="ECO:0000313" key="4">
    <source>
        <dbReference type="Proteomes" id="UP001222800"/>
    </source>
</evidence>
<evidence type="ECO:0000313" key="3">
    <source>
        <dbReference type="EMBL" id="WFD10881.1"/>
    </source>
</evidence>
<dbReference type="InterPro" id="IPR011089">
    <property type="entry name" value="GmrSD_C"/>
</dbReference>
<organism evidence="3 4">
    <name type="scientific">Tepidibacter hydrothermalis</name>
    <dbReference type="NCBI Taxonomy" id="3036126"/>
    <lineage>
        <taxon>Bacteria</taxon>
        <taxon>Bacillati</taxon>
        <taxon>Bacillota</taxon>
        <taxon>Clostridia</taxon>
        <taxon>Peptostreptococcales</taxon>
        <taxon>Peptostreptococcaceae</taxon>
        <taxon>Tepidibacter</taxon>
    </lineage>
</organism>
<proteinExistence type="predicted"/>
<name>A0ABY8ED67_9FIRM</name>
<dbReference type="PANTHER" id="PTHR35149">
    <property type="entry name" value="SLL5132 PROTEIN"/>
    <property type="match status" value="1"/>
</dbReference>
<dbReference type="EMBL" id="CP120733">
    <property type="protein sequence ID" value="WFD10881.1"/>
    <property type="molecule type" value="Genomic_DNA"/>
</dbReference>
<reference evidence="3 4" key="1">
    <citation type="submission" date="2023-03" db="EMBL/GenBank/DDBJ databases">
        <title>Complete genome sequence of Tepidibacter sp. SWIR-1, isolated from a deep-sea hydrothermal vent.</title>
        <authorList>
            <person name="Li X."/>
        </authorList>
    </citation>
    <scope>NUCLEOTIDE SEQUENCE [LARGE SCALE GENOMIC DNA]</scope>
    <source>
        <strain evidence="3 4">SWIR-1</strain>
    </source>
</reference>
<dbReference type="RefSeq" id="WP_277732846.1">
    <property type="nucleotide sequence ID" value="NZ_CP120733.1"/>
</dbReference>
<dbReference type="Pfam" id="PF03235">
    <property type="entry name" value="GmrSD_N"/>
    <property type="match status" value="1"/>
</dbReference>
<accession>A0ABY8ED67</accession>
<dbReference type="PANTHER" id="PTHR35149:SF1">
    <property type="entry name" value="DUF5655 DOMAIN-CONTAINING PROTEIN"/>
    <property type="match status" value="1"/>
</dbReference>
<evidence type="ECO:0000259" key="2">
    <source>
        <dbReference type="Pfam" id="PF07510"/>
    </source>
</evidence>
<gene>
    <name evidence="3" type="ORF">P4S50_02060</name>
</gene>
<dbReference type="Proteomes" id="UP001222800">
    <property type="component" value="Chromosome"/>
</dbReference>
<feature type="domain" description="GmrSD restriction endonucleases N-terminal" evidence="1">
    <location>
        <begin position="9"/>
        <end position="244"/>
    </location>
</feature>
<dbReference type="InterPro" id="IPR004919">
    <property type="entry name" value="GmrSD_N"/>
</dbReference>
<feature type="domain" description="GmrSD restriction endonucleases C-terminal" evidence="2">
    <location>
        <begin position="475"/>
        <end position="608"/>
    </location>
</feature>
<evidence type="ECO:0000259" key="1">
    <source>
        <dbReference type="Pfam" id="PF03235"/>
    </source>
</evidence>
<sequence>MANNELLTLNEIFNNKLFRIPDYQRGYAWEKSQLEDFWEDIMNIKEGSKHYTGILTVEAVQKDYIRNNEQWKEDLWLFEKGFKAYYIIDGQQRLTTSIILINVILDQFDDEDDINYAEKKVWQERFLFQKYKDKFESFIFGYEKDNPSNEYFKTYVLGQRSLQADKYPTETLYTANLKYAKELFQEKIKEIPKEKLEVVFNKVINGLKFNFYEIDEELDIYVTFETMNNRGKPLSKLELLKNRLIYLTTLLDEDDNIKGKLRKDINEVWKTIYEYLRKNIESTLDDDYFLKNHWIMYFKYDRKQSNAFSNFLLNEYFTAKRVLTKDRDNKIGYLEIEEYISSLSKSIKAWYYMHNPENLNKDDETKELFNKFNRLGWGAFEPLLLAYMIKEHDDQKLKELLKISENFIFLVFAISRRQSYTQNNNFYRMASSLYYDKMDIDGVIGEIDNLIYYETEETWYGWYDIDRFLDYIKEQFKKDSGFYSWNGLKYFLYEYELYLQEKNNESIKVTWETVKKQNSIEHIYPQEASKEYWSEKFNGYSKKQKSKLLNSLGNLLLLSQSKNSKLQNNGFELKKEKYKLGSHSEIEVAGNSDWLPEKILERGIKLLEFMEERWDIEIEDKKELLGLEFV</sequence>
<dbReference type="Pfam" id="PF07510">
    <property type="entry name" value="GmrSD_C"/>
    <property type="match status" value="1"/>
</dbReference>
<keyword evidence="4" id="KW-1185">Reference proteome</keyword>